<keyword evidence="6" id="KW-0238">DNA-binding</keyword>
<dbReference type="GO" id="GO:0016787">
    <property type="term" value="F:hydrolase activity"/>
    <property type="evidence" value="ECO:0007669"/>
    <property type="project" value="UniProtKB-KW"/>
</dbReference>
<dbReference type="InterPro" id="IPR014001">
    <property type="entry name" value="Helicase_ATP-bd"/>
</dbReference>
<evidence type="ECO:0000256" key="6">
    <source>
        <dbReference type="ARBA" id="ARBA00023125"/>
    </source>
</evidence>
<dbReference type="Pfam" id="PF00570">
    <property type="entry name" value="HRDC"/>
    <property type="match status" value="1"/>
</dbReference>
<evidence type="ECO:0000256" key="4">
    <source>
        <dbReference type="ARBA" id="ARBA00022806"/>
    </source>
</evidence>
<dbReference type="PANTHER" id="PTHR13710">
    <property type="entry name" value="DNA HELICASE RECQ FAMILY MEMBER"/>
    <property type="match status" value="1"/>
</dbReference>
<feature type="domain" description="Helicase C-terminal" evidence="12">
    <location>
        <begin position="321"/>
        <end position="469"/>
    </location>
</feature>
<dbReference type="GO" id="GO:0003677">
    <property type="term" value="F:DNA binding"/>
    <property type="evidence" value="ECO:0007669"/>
    <property type="project" value="UniProtKB-KW"/>
</dbReference>
<dbReference type="SMART" id="SM00956">
    <property type="entry name" value="RQC"/>
    <property type="match status" value="1"/>
</dbReference>
<dbReference type="InterPro" id="IPR032284">
    <property type="entry name" value="RecQ_Zn-bd"/>
</dbReference>
<dbReference type="PROSITE" id="PS50967">
    <property type="entry name" value="HRDC"/>
    <property type="match status" value="1"/>
</dbReference>
<dbReference type="InterPro" id="IPR027417">
    <property type="entry name" value="P-loop_NTPase"/>
</dbReference>
<dbReference type="SMART" id="SM00341">
    <property type="entry name" value="HRDC"/>
    <property type="match status" value="1"/>
</dbReference>
<dbReference type="InterPro" id="IPR011545">
    <property type="entry name" value="DEAD/DEAH_box_helicase_dom"/>
</dbReference>
<dbReference type="EC" id="5.6.2.4" evidence="9"/>
<dbReference type="Gene3D" id="1.10.10.10">
    <property type="entry name" value="Winged helix-like DNA-binding domain superfamily/Winged helix DNA-binding domain"/>
    <property type="match status" value="1"/>
</dbReference>
<dbReference type="InterPro" id="IPR001650">
    <property type="entry name" value="Helicase_C-like"/>
</dbReference>
<dbReference type="GO" id="GO:0043138">
    <property type="term" value="F:3'-5' DNA helicase activity"/>
    <property type="evidence" value="ECO:0007669"/>
    <property type="project" value="UniProtKB-EC"/>
</dbReference>
<evidence type="ECO:0000256" key="5">
    <source>
        <dbReference type="ARBA" id="ARBA00022840"/>
    </source>
</evidence>
<dbReference type="Pfam" id="PF14493">
    <property type="entry name" value="HTH_40"/>
    <property type="match status" value="1"/>
</dbReference>
<dbReference type="PANTHER" id="PTHR13710:SF120">
    <property type="entry name" value="BIFUNCTIONAL 3'-5' EXONUCLEASE_ATP-DEPENDENT HELICASE WRN"/>
    <property type="match status" value="1"/>
</dbReference>
<evidence type="ECO:0000256" key="9">
    <source>
        <dbReference type="ARBA" id="ARBA00034808"/>
    </source>
</evidence>
<gene>
    <name evidence="13" type="ORF">GSMUA_315990.1</name>
</gene>
<dbReference type="Pfam" id="PF09382">
    <property type="entry name" value="RQC"/>
    <property type="match status" value="1"/>
</dbReference>
<dbReference type="Pfam" id="PF16124">
    <property type="entry name" value="RecQ_Zn_bind"/>
    <property type="match status" value="1"/>
</dbReference>
<keyword evidence="2" id="KW-0547">Nucleotide-binding</keyword>
<dbReference type="InterPro" id="IPR044876">
    <property type="entry name" value="HRDC_dom_sf"/>
</dbReference>
<feature type="domain" description="Helicase ATP-binding" evidence="11">
    <location>
        <begin position="18"/>
        <end position="192"/>
    </location>
</feature>
<dbReference type="CDD" id="cd17920">
    <property type="entry name" value="DEXHc_RecQ"/>
    <property type="match status" value="1"/>
</dbReference>
<sequence length="1004" mass="112924">MQRYFGYLQFRSHQKEVIEKILDGQDCLVVMATGSGKSLCYQIPPLVTRKTAVVISPLLSLMQDQACGNIKLVMSLKQRGIKAEYLGSTQTDKTVHFHAESGTYDVLFMTPEKACSLTSRFWANLLNMGICLLAVDEAHCISEWGHDFRKEYKQLNMLRGVLSGVPFVALTATATEKHVSRDLMVEMPVILTSCSFLYFTLIYDNCWQQTIYSTSSQGKKVLVYNDNKLQVPISCGIGLLRKVTFGRTGKAIMYNGTFLEYSEQLIYFVNFVAYAAVQQVRNDIICSLNMNETFIAVGSFDRQNLFYGVKSFNRSLSFVDELVQEVSKYINSAGSTIIYCTTVKDTEQIYESLQNAGIKAGIYHGQMGSSDREKTHRSFIKDELQILVATIAFGMGIDKPNVRCIIHYGCPKSLESYYQESGRCGRDGLPSVCWLYYSRSDFTKADFYCAEAHSESQRKAIMESLRAAEKYCFLATCRRKFLLQYFGETNNDDCGNCDNCTHARRQRDLSRECFLLLSCIRSCGGRWGINMPIDILRGSRSKKIVGNNFDTLPLHGLGKDYSSTWWKALAAQLIANGYLKENLVDVYRTVSISPMGLQFLSSASTIHHRPLVLALTSEMADEEEHGSQKNKLGDLQNPAVLACEGLSEAESKLFFMLLDIRLDLANRYGTAPYAICGDETIKRLAKMRPCNRARLANIDGINQHFVTRYGDEFLTSISKFSQELNLQTDYEGTAQTATIRKVGANIEKRATPAKLEAWRLWQHDGLSFQKIAEIPRNSGPIKEQTVISYVLDAAREGCELNWSRFCKETGLTLEIVSQIHCAITSVGSRCKLKPIKEELPESVSYDNIKTCLTMDELGLSAEEIIGCNSVYEAPNKIMESPSHCPFKNVIRNRAASSTIASESAPTSPYHCETHLKQSRSDDALDLESSARKLPKICENTQHCTGDLVATENAVLEWVRDHDGVSLLDIVEHFKGSKEESVLDLLNHLEGEFVIFKRNDLYKVM</sequence>
<evidence type="ECO:0000256" key="3">
    <source>
        <dbReference type="ARBA" id="ARBA00022801"/>
    </source>
</evidence>
<dbReference type="InterPro" id="IPR004589">
    <property type="entry name" value="DNA_helicase_ATP-dep_RecQ"/>
</dbReference>
<evidence type="ECO:0000259" key="11">
    <source>
        <dbReference type="PROSITE" id="PS51192"/>
    </source>
</evidence>
<organism evidence="13">
    <name type="scientific">Musa acuminata subsp. malaccensis</name>
    <name type="common">Wild banana</name>
    <name type="synonym">Musa malaccensis</name>
    <dbReference type="NCBI Taxonomy" id="214687"/>
    <lineage>
        <taxon>Eukaryota</taxon>
        <taxon>Viridiplantae</taxon>
        <taxon>Streptophyta</taxon>
        <taxon>Embryophyta</taxon>
        <taxon>Tracheophyta</taxon>
        <taxon>Spermatophyta</taxon>
        <taxon>Magnoliopsida</taxon>
        <taxon>Liliopsida</taxon>
        <taxon>Zingiberales</taxon>
        <taxon>Musaceae</taxon>
        <taxon>Musa</taxon>
    </lineage>
</organism>
<dbReference type="GO" id="GO:0006260">
    <property type="term" value="P:DNA replication"/>
    <property type="evidence" value="ECO:0007669"/>
    <property type="project" value="InterPro"/>
</dbReference>
<dbReference type="PROSITE" id="PS51194">
    <property type="entry name" value="HELICASE_CTER"/>
    <property type="match status" value="1"/>
</dbReference>
<dbReference type="Gene3D" id="3.40.50.300">
    <property type="entry name" value="P-loop containing nucleotide triphosphate hydrolases"/>
    <property type="match status" value="2"/>
</dbReference>
<dbReference type="Pfam" id="PF00271">
    <property type="entry name" value="Helicase_C"/>
    <property type="match status" value="1"/>
</dbReference>
<evidence type="ECO:0000256" key="8">
    <source>
        <dbReference type="ARBA" id="ARBA00034617"/>
    </source>
</evidence>
<dbReference type="NCBIfam" id="TIGR00614">
    <property type="entry name" value="recQ_fam"/>
    <property type="match status" value="1"/>
</dbReference>
<keyword evidence="7" id="KW-0413">Isomerase</keyword>
<comment type="catalytic activity">
    <reaction evidence="8">
        <text>Couples ATP hydrolysis with the unwinding of duplex DNA by translocating in the 3'-5' direction.</text>
        <dbReference type="EC" id="5.6.2.4"/>
    </reaction>
</comment>
<dbReference type="Gene3D" id="1.10.150.80">
    <property type="entry name" value="HRDC domain"/>
    <property type="match status" value="1"/>
</dbReference>
<dbReference type="CDD" id="cd18794">
    <property type="entry name" value="SF2_C_RecQ"/>
    <property type="match status" value="1"/>
</dbReference>
<dbReference type="InterPro" id="IPR029491">
    <property type="entry name" value="Helicase_HTH"/>
</dbReference>
<evidence type="ECO:0000259" key="10">
    <source>
        <dbReference type="PROSITE" id="PS50967"/>
    </source>
</evidence>
<dbReference type="FunFam" id="3.40.50.300:FF:001747">
    <property type="entry name" value="ATP-dependent DNA helicase"/>
    <property type="match status" value="1"/>
</dbReference>
<proteinExistence type="inferred from homology"/>
<evidence type="ECO:0000256" key="1">
    <source>
        <dbReference type="ARBA" id="ARBA00005446"/>
    </source>
</evidence>
<keyword evidence="3" id="KW-0378">Hydrolase</keyword>
<reference evidence="13" key="1">
    <citation type="submission" date="2021-03" db="EMBL/GenBank/DDBJ databases">
        <authorList>
            <consortium name="Genoscope - CEA"/>
            <person name="William W."/>
        </authorList>
    </citation>
    <scope>NUCLEOTIDE SEQUENCE</scope>
    <source>
        <strain evidence="13">Doubled-haploid Pahang</strain>
    </source>
</reference>
<dbReference type="FunFam" id="1.10.10.10:FF:000513">
    <property type="entry name" value="ATP-dependent DNA helicase"/>
    <property type="match status" value="1"/>
</dbReference>
<dbReference type="InterPro" id="IPR018982">
    <property type="entry name" value="RQC_domain"/>
</dbReference>
<dbReference type="SUPFAM" id="SSF47819">
    <property type="entry name" value="HRDC-like"/>
    <property type="match status" value="1"/>
</dbReference>
<dbReference type="EMBL" id="HG996476">
    <property type="protein sequence ID" value="CAG1853373.1"/>
    <property type="molecule type" value="Genomic_DNA"/>
</dbReference>
<evidence type="ECO:0000256" key="7">
    <source>
        <dbReference type="ARBA" id="ARBA00023235"/>
    </source>
</evidence>
<comment type="similarity">
    <text evidence="1">Belongs to the helicase family. RecQ subfamily.</text>
</comment>
<dbReference type="GO" id="GO:0005524">
    <property type="term" value="F:ATP binding"/>
    <property type="evidence" value="ECO:0007669"/>
    <property type="project" value="UniProtKB-KW"/>
</dbReference>
<dbReference type="SMART" id="SM00490">
    <property type="entry name" value="HELICc"/>
    <property type="match status" value="1"/>
</dbReference>
<dbReference type="AlphaFoldDB" id="A0A8D7AS28"/>
<dbReference type="PROSITE" id="PS51192">
    <property type="entry name" value="HELICASE_ATP_BIND_1"/>
    <property type="match status" value="1"/>
</dbReference>
<accession>A0A8D7AS28</accession>
<dbReference type="InterPro" id="IPR010997">
    <property type="entry name" value="HRDC-like_sf"/>
</dbReference>
<dbReference type="GO" id="GO:0006281">
    <property type="term" value="P:DNA repair"/>
    <property type="evidence" value="ECO:0007669"/>
    <property type="project" value="InterPro"/>
</dbReference>
<name>A0A8D7AS28_MUSAM</name>
<feature type="domain" description="HRDC" evidence="10">
    <location>
        <begin position="647"/>
        <end position="727"/>
    </location>
</feature>
<dbReference type="GO" id="GO:0006310">
    <property type="term" value="P:DNA recombination"/>
    <property type="evidence" value="ECO:0007669"/>
    <property type="project" value="InterPro"/>
</dbReference>
<dbReference type="InterPro" id="IPR036388">
    <property type="entry name" value="WH-like_DNA-bd_sf"/>
</dbReference>
<evidence type="ECO:0000259" key="12">
    <source>
        <dbReference type="PROSITE" id="PS51194"/>
    </source>
</evidence>
<dbReference type="SMART" id="SM00487">
    <property type="entry name" value="DEXDc"/>
    <property type="match status" value="1"/>
</dbReference>
<dbReference type="SUPFAM" id="SSF52540">
    <property type="entry name" value="P-loop containing nucleoside triphosphate hydrolases"/>
    <property type="match status" value="2"/>
</dbReference>
<dbReference type="Pfam" id="PF00270">
    <property type="entry name" value="DEAD"/>
    <property type="match status" value="1"/>
</dbReference>
<keyword evidence="5" id="KW-0067">ATP-binding</keyword>
<keyword evidence="4" id="KW-0347">Helicase</keyword>
<evidence type="ECO:0000256" key="2">
    <source>
        <dbReference type="ARBA" id="ARBA00022741"/>
    </source>
</evidence>
<dbReference type="InterPro" id="IPR002121">
    <property type="entry name" value="HRDC_dom"/>
</dbReference>
<evidence type="ECO:0000313" key="13">
    <source>
        <dbReference type="EMBL" id="CAG1853373.1"/>
    </source>
</evidence>
<protein>
    <recommendedName>
        <fullName evidence="9">DNA 3'-5' helicase</fullName>
        <ecNumber evidence="9">5.6.2.4</ecNumber>
    </recommendedName>
</protein>